<dbReference type="AlphaFoldDB" id="R9P9S8"/>
<organism evidence="1 2">
    <name type="scientific">Pseudozyma hubeiensis (strain SY62)</name>
    <name type="common">Yeast</name>
    <dbReference type="NCBI Taxonomy" id="1305764"/>
    <lineage>
        <taxon>Eukaryota</taxon>
        <taxon>Fungi</taxon>
        <taxon>Dikarya</taxon>
        <taxon>Basidiomycota</taxon>
        <taxon>Ustilaginomycotina</taxon>
        <taxon>Ustilaginomycetes</taxon>
        <taxon>Ustilaginales</taxon>
        <taxon>Ustilaginaceae</taxon>
        <taxon>Pseudozyma</taxon>
    </lineage>
</organism>
<protein>
    <submittedName>
        <fullName evidence="1">Uncharacterized protein</fullName>
    </submittedName>
</protein>
<gene>
    <name evidence="1" type="ORF">PHSY_005698</name>
</gene>
<dbReference type="Proteomes" id="UP000014071">
    <property type="component" value="Unassembled WGS sequence"/>
</dbReference>
<dbReference type="RefSeq" id="XP_012191696.1">
    <property type="nucleotide sequence ID" value="XM_012336306.1"/>
</dbReference>
<accession>R9P9S8</accession>
<sequence length="111" mass="12359">MIELLIIAEASLGEPNGLIPLDSTGDADEDLRSPFVELLSESLLALLIQLLNVGDNDNLSNEVAESRFFLFDLVETPESFSDSSAVVVVVRERRETEDECFDVEDVEREEL</sequence>
<dbReference type="GeneID" id="24110975"/>
<keyword evidence="2" id="KW-1185">Reference proteome</keyword>
<reference evidence="2" key="1">
    <citation type="journal article" date="2013" name="Genome Announc.">
        <title>Draft genome sequence of the basidiomycetous yeast-like fungus Pseudozyma hubeiensis SY62, which produces an abundant amount of the biosurfactant mannosylerythritol lipids.</title>
        <authorList>
            <person name="Konishi M."/>
            <person name="Hatada Y."/>
            <person name="Horiuchi J."/>
        </authorList>
    </citation>
    <scope>NUCLEOTIDE SEQUENCE [LARGE SCALE GENOMIC DNA]</scope>
    <source>
        <strain evidence="2">SY62</strain>
    </source>
</reference>
<dbReference type="EMBL" id="DF238815">
    <property type="protein sequence ID" value="GAC98109.1"/>
    <property type="molecule type" value="Genomic_DNA"/>
</dbReference>
<evidence type="ECO:0000313" key="2">
    <source>
        <dbReference type="Proteomes" id="UP000014071"/>
    </source>
</evidence>
<evidence type="ECO:0000313" key="1">
    <source>
        <dbReference type="EMBL" id="GAC98109.1"/>
    </source>
</evidence>
<dbReference type="HOGENOM" id="CLU_2159542_0_0_1"/>
<name>R9P9S8_PSEHS</name>
<proteinExistence type="predicted"/>